<sequence>MSFPLHIESKLINPGYGNDHYPYCISYTYFQGQQIIAYGSANKVIIVSNNLSIIASLTEHEQGSSVTAVAWAPYSGRLSSCGSDLKMNLWEPVKNGWRHLLTYSIASQASCISWNLSDTKFCIAANEFTLYDFEHFVEKKDHTLDVFNPFEHQDRSNDFSSSEKFNLVEKIPNKNNYKLRHFLSENKKNQYIIQPILIDKSPIKYCAFSVDSRFILTLKENGREIYIWYRKSSAKNDYRCLVLKHPSDVISISWRLSEDVYERCSFMSIAKDGVVRIWMETGVNEPLSFNVAASIPSNSKIVSGCFLITTSKMISNNPSHFSSNKKHRIIGNYANGSGHLRINDRNSRYAAVPDPREIKRNRSWLMCFDTNQNMSIWELSGLSLSVRKTPKFTLLGKVSIPQIPAKGHNLFFATCRLESELSHLENPDFEGRPSMISLIFQSSKMHTITTADIIMGRTSPVSILGMLKGHRWKVKFIRIHEKEPIMMTIDEKGVATIWRCDDTDVFDPSVFISFLCTINCTILAADFIQSSNQVLSFNGKSLFVFDLIPKPLPIYKPNLVQIHSNFKYSGEIIDFRILCEFSEKLFFVALFSDVLYIGILEKGDVKHVLVKKAKNDQEFISGSVINIYKSLPICGSPLYIVSTKKSISVVILDDDKGKVSISEGFDVNMDDEIVCVSNSRPSSVFIITIKFIYVVKQIGSKIGHIEVLEKYELQSTPLSSCCLSNGLLAVVFENEIQLFFRGRESHEFTQSGLNLYKVCSCPVKNVSSIEWTVNGILIYSSEGQIFALTKFMDTFFLNVKQKLPTIHHSLVHLKLSVPDLHSTEFIPLIISGRFNLVSKMIKYLDNNFDENDLNTRLFFMKYVLTMPSETDNDGNHLISKSLNTHILSLKTKLENEYKNIYNSEPKVLSFEKYQTIHAKGVENRRLLYILNNLKAVMDISFDVLDQVGLTYLRAVVFSQNANIPFDLIACALLSHEKAKILELINVKSWETIDRCGIVFWSDLKTLEDIIVPIVIKEFPMHRHISIFFLVLFKRFRALHHLFTTDGDDTRAAFFIRDFKNAHNRKSALNNGFSALSKQDFHIAAAMFMLAGSWENALKICVTHIKSHSILYLVAQFCDDKKLSQSLIDEYLLKAAKDCNDLAALAVFKHITYGERLDLVERMQQTYPGFLYSSSRAFGDTRFCVCEVFRPSIDNITDVANALTLSGHFLLAIQLLPHLNVFVLTQNESTNMTASRSYQLKELVKNKHSSFTNLQCRSKKNDYDNDNSLKMSTSMSLNNKANLIKILKTKIRVNKTPNSQQTIDDSYSSEEINDEKLANIKNKIKALEEEEEEEYHEVENIDSILGLGGNYVDDFSDYISDSEEDNDETRMKNNDKTNKCHSNEINIDDSIRYENEQNESSEQEESQLISFYTIMTTFNVARLRLEMFIERTLKLSEIEAIIPPLTNEIQKAGPHIASMMPQLQDYMIRSCKRCSFVLRRFLLLSDPRQRYEYIVSLCNSLITLPNHIASHNLTPQQIAQVSLTLRGMVKSTTTHLFVSYPNFRFVMAAIATGIFIVGYYTHNAMLILSLLQLDLKSLKEFTQDFMQMIKVDVVSPENVPYNAKRIEIIHHSVKFLSKENKDIFSYKNVDKKCLSLFMSSLLDMLLIDEFVRQVSACSGRNAPEFQKLLGSLKKMHDLYIQLFTYNTLNFPVILKIASLNDIEISNPSISSLYKYLLGKYDRIKLIPMFCKNILMRFSDLRPHNIATVAETSSIKKPVRVARFKGGISSFIIVDDKIIAATGNGFRETKVDDPVIDAETENGEFFTIPFGDIEYSSSNQISNDNTTDENGVHATQSISLNSLDLHYENEAPFNFDIIEEENEISPDTMPSFKRQNDFKPPKHPVIIEPHPTERYALIADVHGRVYAKLYDDDKSVALFRTPDKKCTAIDFGMGGTMFGAAHENIVSLYSMCTNDSSRPFAKFNTFGSFVSSLKFIQGSGIFATCQMPTHDFDANIVFWDSVLPPGSAMIASLKVDKIGRPCSMCFSPKYNELIVGTGKGAIIVIDTRKYEIVTIRKKMHERGIYALSVDQNESYCVTGGGEGSVKIWDMRSLELFGELNNVHSARTLKYRQKWRSFSVTNIRMKGDLIYTSGIDGEINRIVFS</sequence>
<dbReference type="Pfam" id="PF12234">
    <property type="entry name" value="Rav1p_C"/>
    <property type="match status" value="1"/>
</dbReference>
<feature type="compositionally biased region" description="Basic and acidic residues" evidence="3">
    <location>
        <begin position="1367"/>
        <end position="1381"/>
    </location>
</feature>
<evidence type="ECO:0000256" key="2">
    <source>
        <dbReference type="SAM" id="Coils"/>
    </source>
</evidence>
<dbReference type="Pfam" id="PF00400">
    <property type="entry name" value="WD40"/>
    <property type="match status" value="2"/>
</dbReference>
<reference evidence="5" key="1">
    <citation type="submission" date="2016-10" db="EMBL/GenBank/DDBJ databases">
        <authorList>
            <person name="Benchimol M."/>
            <person name="Almeida L.G."/>
            <person name="Vasconcelos A.T."/>
            <person name="Perreira-Neves A."/>
            <person name="Rosa I.A."/>
            <person name="Tasca T."/>
            <person name="Bogo M.R."/>
            <person name="de Souza W."/>
        </authorList>
    </citation>
    <scope>NUCLEOTIDE SEQUENCE [LARGE SCALE GENOMIC DNA]</scope>
    <source>
        <strain evidence="5">K</strain>
    </source>
</reference>
<evidence type="ECO:0000313" key="5">
    <source>
        <dbReference type="EMBL" id="OHS93334.1"/>
    </source>
</evidence>
<name>A0A1J4J153_9EUKA</name>
<accession>A0A1J4J153</accession>
<dbReference type="GO" id="GO:0007035">
    <property type="term" value="P:vacuolar acidification"/>
    <property type="evidence" value="ECO:0007669"/>
    <property type="project" value="TreeGrafter"/>
</dbReference>
<dbReference type="Gene3D" id="2.130.10.10">
    <property type="entry name" value="YVTN repeat-like/Quinoprotein amine dehydrogenase"/>
    <property type="match status" value="3"/>
</dbReference>
<dbReference type="SUPFAM" id="SSF50978">
    <property type="entry name" value="WD40 repeat-like"/>
    <property type="match status" value="3"/>
</dbReference>
<keyword evidence="2" id="KW-0175">Coiled coil</keyword>
<dbReference type="InterPro" id="IPR001680">
    <property type="entry name" value="WD40_rpt"/>
</dbReference>
<dbReference type="OrthoDB" id="342131at2759"/>
<dbReference type="PANTHER" id="PTHR13950:SF9">
    <property type="entry name" value="RABCONNECTIN-3A"/>
    <property type="match status" value="1"/>
</dbReference>
<dbReference type="InterPro" id="IPR036322">
    <property type="entry name" value="WD40_repeat_dom_sf"/>
</dbReference>
<dbReference type="GeneID" id="94847878"/>
<evidence type="ECO:0000256" key="3">
    <source>
        <dbReference type="SAM" id="MobiDB-lite"/>
    </source>
</evidence>
<dbReference type="EMBL" id="MLAK01001412">
    <property type="protein sequence ID" value="OHS93334.1"/>
    <property type="molecule type" value="Genomic_DNA"/>
</dbReference>
<feature type="repeat" description="WD" evidence="1">
    <location>
        <begin position="2055"/>
        <end position="2096"/>
    </location>
</feature>
<organism evidence="5 6">
    <name type="scientific">Tritrichomonas foetus</name>
    <dbReference type="NCBI Taxonomy" id="1144522"/>
    <lineage>
        <taxon>Eukaryota</taxon>
        <taxon>Metamonada</taxon>
        <taxon>Parabasalia</taxon>
        <taxon>Tritrichomonadida</taxon>
        <taxon>Tritrichomonadidae</taxon>
        <taxon>Tritrichomonas</taxon>
    </lineage>
</organism>
<proteinExistence type="predicted"/>
<evidence type="ECO:0000259" key="4">
    <source>
        <dbReference type="Pfam" id="PF12234"/>
    </source>
</evidence>
<dbReference type="PROSITE" id="PS50294">
    <property type="entry name" value="WD_REPEATS_REGION"/>
    <property type="match status" value="1"/>
</dbReference>
<dbReference type="InterPro" id="IPR052208">
    <property type="entry name" value="DmX-like/RAVE_component"/>
</dbReference>
<protein>
    <recommendedName>
        <fullName evidence="4">RAVE complex protein Rav1 C-terminal domain-containing protein</fullName>
    </recommendedName>
</protein>
<dbReference type="InterPro" id="IPR022033">
    <property type="entry name" value="Rav1p_C"/>
</dbReference>
<keyword evidence="6" id="KW-1185">Reference proteome</keyword>
<feature type="region of interest" description="Disordered" evidence="3">
    <location>
        <begin position="1359"/>
        <end position="1403"/>
    </location>
</feature>
<feature type="coiled-coil region" evidence="2">
    <location>
        <begin position="1309"/>
        <end position="1340"/>
    </location>
</feature>
<dbReference type="Proteomes" id="UP000179807">
    <property type="component" value="Unassembled WGS sequence"/>
</dbReference>
<dbReference type="PROSITE" id="PS50082">
    <property type="entry name" value="WD_REPEATS_2"/>
    <property type="match status" value="1"/>
</dbReference>
<comment type="caution">
    <text evidence="5">The sequence shown here is derived from an EMBL/GenBank/DDBJ whole genome shotgun (WGS) entry which is preliminary data.</text>
</comment>
<dbReference type="RefSeq" id="XP_068346471.1">
    <property type="nucleotide sequence ID" value="XM_068513174.1"/>
</dbReference>
<feature type="domain" description="RAVE complex protein Rav1 C-terminal" evidence="4">
    <location>
        <begin position="712"/>
        <end position="1140"/>
    </location>
</feature>
<gene>
    <name evidence="5" type="ORF">TRFO_40386</name>
</gene>
<dbReference type="InterPro" id="IPR015943">
    <property type="entry name" value="WD40/YVTN_repeat-like_dom_sf"/>
</dbReference>
<keyword evidence="1" id="KW-0853">WD repeat</keyword>
<dbReference type="SMART" id="SM00320">
    <property type="entry name" value="WD40"/>
    <property type="match status" value="6"/>
</dbReference>
<dbReference type="GO" id="GO:0043291">
    <property type="term" value="C:RAVE complex"/>
    <property type="evidence" value="ECO:0007669"/>
    <property type="project" value="TreeGrafter"/>
</dbReference>
<evidence type="ECO:0000256" key="1">
    <source>
        <dbReference type="PROSITE-ProRule" id="PRU00221"/>
    </source>
</evidence>
<evidence type="ECO:0000313" key="6">
    <source>
        <dbReference type="Proteomes" id="UP000179807"/>
    </source>
</evidence>
<dbReference type="VEuPathDB" id="TrichDB:TRFO_40386"/>
<dbReference type="PANTHER" id="PTHR13950">
    <property type="entry name" value="RABCONNECTIN-RELATED"/>
    <property type="match status" value="1"/>
</dbReference>